<sequence length="72" mass="7585">MRELAVELADDPPDLVVSNAATIAPLDARNTQGLPLGLAVNYLARICSCGVWSSRAGHVRRGSLWSAALPPC</sequence>
<organism evidence="1 2">
    <name type="scientific">Agromyces bauzanensis</name>
    <dbReference type="NCBI Taxonomy" id="1308924"/>
    <lineage>
        <taxon>Bacteria</taxon>
        <taxon>Bacillati</taxon>
        <taxon>Actinomycetota</taxon>
        <taxon>Actinomycetes</taxon>
        <taxon>Micrococcales</taxon>
        <taxon>Microbacteriaceae</taxon>
        <taxon>Agromyces</taxon>
    </lineage>
</organism>
<gene>
    <name evidence="1" type="ORF">GCM10011372_36200</name>
</gene>
<reference evidence="1" key="2">
    <citation type="submission" date="2020-09" db="EMBL/GenBank/DDBJ databases">
        <authorList>
            <person name="Sun Q."/>
            <person name="Zhou Y."/>
        </authorList>
    </citation>
    <scope>NUCLEOTIDE SEQUENCE</scope>
    <source>
        <strain evidence="1">CGMCC 1.8984</strain>
    </source>
</reference>
<dbReference type="AlphaFoldDB" id="A0A917UXZ8"/>
<proteinExistence type="predicted"/>
<reference evidence="1" key="1">
    <citation type="journal article" date="2014" name="Int. J. Syst. Evol. Microbiol.">
        <title>Complete genome sequence of Corynebacterium casei LMG S-19264T (=DSM 44701T), isolated from a smear-ripened cheese.</title>
        <authorList>
            <consortium name="US DOE Joint Genome Institute (JGI-PGF)"/>
            <person name="Walter F."/>
            <person name="Albersmeier A."/>
            <person name="Kalinowski J."/>
            <person name="Ruckert C."/>
        </authorList>
    </citation>
    <scope>NUCLEOTIDE SEQUENCE</scope>
    <source>
        <strain evidence="1">CGMCC 1.8984</strain>
    </source>
</reference>
<name>A0A917UXZ8_9MICO</name>
<dbReference type="Proteomes" id="UP000636956">
    <property type="component" value="Unassembled WGS sequence"/>
</dbReference>
<keyword evidence="2" id="KW-1185">Reference proteome</keyword>
<comment type="caution">
    <text evidence="1">The sequence shown here is derived from an EMBL/GenBank/DDBJ whole genome shotgun (WGS) entry which is preliminary data.</text>
</comment>
<evidence type="ECO:0000313" key="1">
    <source>
        <dbReference type="EMBL" id="GGJ94638.1"/>
    </source>
</evidence>
<accession>A0A917UXZ8</accession>
<dbReference type="EMBL" id="BMMD01000047">
    <property type="protein sequence ID" value="GGJ94638.1"/>
    <property type="molecule type" value="Genomic_DNA"/>
</dbReference>
<protein>
    <submittedName>
        <fullName evidence="1">Uncharacterized protein</fullName>
    </submittedName>
</protein>
<evidence type="ECO:0000313" key="2">
    <source>
        <dbReference type="Proteomes" id="UP000636956"/>
    </source>
</evidence>